<dbReference type="Pfam" id="PF02588">
    <property type="entry name" value="YitT_membrane"/>
    <property type="match status" value="1"/>
</dbReference>
<dbReference type="GO" id="GO:0005886">
    <property type="term" value="C:plasma membrane"/>
    <property type="evidence" value="ECO:0007669"/>
    <property type="project" value="UniProtKB-SubCell"/>
</dbReference>
<keyword evidence="3 6" id="KW-0812">Transmembrane</keyword>
<protein>
    <recommendedName>
        <fullName evidence="7">DUF2179 domain-containing protein</fullName>
    </recommendedName>
</protein>
<dbReference type="InterPro" id="IPR015867">
    <property type="entry name" value="N-reg_PII/ATP_PRibTrfase_C"/>
</dbReference>
<sequence length="288" mass="31408">MNKEVKFHPLNFLMIALGTAIYAFGFVNFNMVNHLAEGGVSGITLIFHALFKINPAYTQIVLNIPLFILGVKIFGKRGMIYTIHGTICLSVFIWLFQRMSCSIDLAHDTLIAALLAGIFAGIGGGIVFRFGGTTGGGDIIGRYFEQKKGFALGQTLFVFDIVVLTLSLSYIDIQHMMYTVIASFVFSQVVAVVQNGGYTVRGMLIISRKHTAISQKITDEIGRGATYLKAEGVYSGQDTKVIYVVLSPIQVQAVKGILAEIDPDAFVSIINVHEVIGSGFTYTEDLKS</sequence>
<dbReference type="AlphaFoldDB" id="A0A224X249"/>
<evidence type="ECO:0000256" key="2">
    <source>
        <dbReference type="ARBA" id="ARBA00022475"/>
    </source>
</evidence>
<dbReference type="EMBL" id="BEDT01000005">
    <property type="protein sequence ID" value="GAX48239.1"/>
    <property type="molecule type" value="Genomic_DNA"/>
</dbReference>
<evidence type="ECO:0000256" key="4">
    <source>
        <dbReference type="ARBA" id="ARBA00022989"/>
    </source>
</evidence>
<feature type="transmembrane region" description="Helical" evidence="6">
    <location>
        <begin position="177"/>
        <end position="200"/>
    </location>
</feature>
<comment type="subcellular location">
    <subcellularLocation>
        <location evidence="1">Cell membrane</location>
        <topology evidence="1">Multi-pass membrane protein</topology>
    </subcellularLocation>
</comment>
<dbReference type="Gene3D" id="3.30.70.120">
    <property type="match status" value="1"/>
</dbReference>
<keyword evidence="9" id="KW-1185">Reference proteome</keyword>
<evidence type="ECO:0000259" key="7">
    <source>
        <dbReference type="Pfam" id="PF10035"/>
    </source>
</evidence>
<organism evidence="8 9">
    <name type="scientific">Pseudolactococcus reticulitermitis</name>
    <dbReference type="NCBI Taxonomy" id="2025039"/>
    <lineage>
        <taxon>Bacteria</taxon>
        <taxon>Bacillati</taxon>
        <taxon>Bacillota</taxon>
        <taxon>Bacilli</taxon>
        <taxon>Lactobacillales</taxon>
        <taxon>Streptococcaceae</taxon>
        <taxon>Pseudolactococcus</taxon>
    </lineage>
</organism>
<keyword evidence="2" id="KW-1003">Cell membrane</keyword>
<feature type="domain" description="DUF2179" evidence="7">
    <location>
        <begin position="223"/>
        <end position="277"/>
    </location>
</feature>
<evidence type="ECO:0000256" key="3">
    <source>
        <dbReference type="ARBA" id="ARBA00022692"/>
    </source>
</evidence>
<feature type="transmembrane region" description="Helical" evidence="6">
    <location>
        <begin position="12"/>
        <end position="36"/>
    </location>
</feature>
<dbReference type="Proteomes" id="UP000218689">
    <property type="component" value="Unassembled WGS sequence"/>
</dbReference>
<evidence type="ECO:0000256" key="1">
    <source>
        <dbReference type="ARBA" id="ARBA00004651"/>
    </source>
</evidence>
<gene>
    <name evidence="8" type="ORF">RsY01_1854</name>
</gene>
<reference evidence="9" key="1">
    <citation type="submission" date="2017-08" db="EMBL/GenBank/DDBJ databases">
        <title>Draft genome sequence of Lactococcus sp. strain Rs-Y01, isolated from the gut of the lower termite Reticulitermes speratus.</title>
        <authorList>
            <person name="Ohkuma M."/>
            <person name="Yuki M."/>
        </authorList>
    </citation>
    <scope>NUCLEOTIDE SEQUENCE [LARGE SCALE GENOMIC DNA]</scope>
    <source>
        <strain evidence="9">Rs-Y01</strain>
    </source>
</reference>
<evidence type="ECO:0000313" key="9">
    <source>
        <dbReference type="Proteomes" id="UP000218689"/>
    </source>
</evidence>
<dbReference type="Pfam" id="PF10035">
    <property type="entry name" value="DUF2179"/>
    <property type="match status" value="1"/>
</dbReference>
<comment type="caution">
    <text evidence="8">The sequence shown here is derived from an EMBL/GenBank/DDBJ whole genome shotgun (WGS) entry which is preliminary data.</text>
</comment>
<keyword evidence="4 6" id="KW-1133">Transmembrane helix</keyword>
<feature type="transmembrane region" description="Helical" evidence="6">
    <location>
        <begin position="149"/>
        <end position="171"/>
    </location>
</feature>
<dbReference type="CDD" id="cd16380">
    <property type="entry name" value="YitT_C"/>
    <property type="match status" value="1"/>
</dbReference>
<dbReference type="OrthoDB" id="1758221at2"/>
<accession>A0A224X249</accession>
<dbReference type="RefSeq" id="WP_094785258.1">
    <property type="nucleotide sequence ID" value="NZ_BEDT01000005.1"/>
</dbReference>
<feature type="transmembrane region" description="Helical" evidence="6">
    <location>
        <begin position="109"/>
        <end position="128"/>
    </location>
</feature>
<evidence type="ECO:0000313" key="8">
    <source>
        <dbReference type="EMBL" id="GAX48239.1"/>
    </source>
</evidence>
<dbReference type="PIRSF" id="PIRSF006483">
    <property type="entry name" value="Membrane_protein_YitT"/>
    <property type="match status" value="1"/>
</dbReference>
<dbReference type="PANTHER" id="PTHR33545:SF10">
    <property type="entry name" value="UPF0750 MEMBRANE PROTEIN YPJC"/>
    <property type="match status" value="1"/>
</dbReference>
<dbReference type="InterPro" id="IPR003740">
    <property type="entry name" value="YitT"/>
</dbReference>
<feature type="transmembrane region" description="Helical" evidence="6">
    <location>
        <begin position="56"/>
        <end position="74"/>
    </location>
</feature>
<evidence type="ECO:0000256" key="6">
    <source>
        <dbReference type="SAM" id="Phobius"/>
    </source>
</evidence>
<dbReference type="InterPro" id="IPR019264">
    <property type="entry name" value="DUF2179"/>
</dbReference>
<keyword evidence="5 6" id="KW-0472">Membrane</keyword>
<dbReference type="PANTHER" id="PTHR33545">
    <property type="entry name" value="UPF0750 MEMBRANE PROTEIN YITT-RELATED"/>
    <property type="match status" value="1"/>
</dbReference>
<name>A0A224X249_9LACT</name>
<feature type="transmembrane region" description="Helical" evidence="6">
    <location>
        <begin position="79"/>
        <end position="97"/>
    </location>
</feature>
<dbReference type="InterPro" id="IPR051461">
    <property type="entry name" value="UPF0750_membrane"/>
</dbReference>
<proteinExistence type="predicted"/>
<evidence type="ECO:0000256" key="5">
    <source>
        <dbReference type="ARBA" id="ARBA00023136"/>
    </source>
</evidence>